<sequence>MPTYPTAPDHSCRPNQTIDLIDITRQNKRQASGESDPENLTTAGFRNPVHLDSIALETNQVIRPKSGQVLTWNGGRDWQRDLYTSCGNVAQNDIIVFKGLLEKENLHWEDKIKLLTYIIGTNILTKFHEDLTIIVASRMLTMRMLTMDNI</sequence>
<name>A0A9D4L0M2_DREPO</name>
<dbReference type="Proteomes" id="UP000828390">
    <property type="component" value="Unassembled WGS sequence"/>
</dbReference>
<accession>A0A9D4L0M2</accession>
<evidence type="ECO:0000313" key="2">
    <source>
        <dbReference type="Proteomes" id="UP000828390"/>
    </source>
</evidence>
<reference evidence="1" key="2">
    <citation type="submission" date="2020-11" db="EMBL/GenBank/DDBJ databases">
        <authorList>
            <person name="McCartney M.A."/>
            <person name="Auch B."/>
            <person name="Kono T."/>
            <person name="Mallez S."/>
            <person name="Becker A."/>
            <person name="Gohl D.M."/>
            <person name="Silverstein K.A.T."/>
            <person name="Koren S."/>
            <person name="Bechman K.B."/>
            <person name="Herman A."/>
            <person name="Abrahante J.E."/>
            <person name="Garbe J."/>
        </authorList>
    </citation>
    <scope>NUCLEOTIDE SEQUENCE</scope>
    <source>
        <strain evidence="1">Duluth1</strain>
        <tissue evidence="1">Whole animal</tissue>
    </source>
</reference>
<organism evidence="1 2">
    <name type="scientific">Dreissena polymorpha</name>
    <name type="common">Zebra mussel</name>
    <name type="synonym">Mytilus polymorpha</name>
    <dbReference type="NCBI Taxonomy" id="45954"/>
    <lineage>
        <taxon>Eukaryota</taxon>
        <taxon>Metazoa</taxon>
        <taxon>Spiralia</taxon>
        <taxon>Lophotrochozoa</taxon>
        <taxon>Mollusca</taxon>
        <taxon>Bivalvia</taxon>
        <taxon>Autobranchia</taxon>
        <taxon>Heteroconchia</taxon>
        <taxon>Euheterodonta</taxon>
        <taxon>Imparidentia</taxon>
        <taxon>Neoheterodontei</taxon>
        <taxon>Myida</taxon>
        <taxon>Dreissenoidea</taxon>
        <taxon>Dreissenidae</taxon>
        <taxon>Dreissena</taxon>
    </lineage>
</organism>
<comment type="caution">
    <text evidence="1">The sequence shown here is derived from an EMBL/GenBank/DDBJ whole genome shotgun (WGS) entry which is preliminary data.</text>
</comment>
<dbReference type="AlphaFoldDB" id="A0A9D4L0M2"/>
<keyword evidence="2" id="KW-1185">Reference proteome</keyword>
<protein>
    <submittedName>
        <fullName evidence="1">Uncharacterized protein</fullName>
    </submittedName>
</protein>
<proteinExistence type="predicted"/>
<dbReference type="EMBL" id="JAIWYP010000003">
    <property type="protein sequence ID" value="KAH3849295.1"/>
    <property type="molecule type" value="Genomic_DNA"/>
</dbReference>
<evidence type="ECO:0000313" key="1">
    <source>
        <dbReference type="EMBL" id="KAH3849295.1"/>
    </source>
</evidence>
<gene>
    <name evidence="1" type="ORF">DPMN_091694</name>
</gene>
<reference evidence="1" key="1">
    <citation type="journal article" date="2019" name="bioRxiv">
        <title>The Genome of the Zebra Mussel, Dreissena polymorpha: A Resource for Invasive Species Research.</title>
        <authorList>
            <person name="McCartney M.A."/>
            <person name="Auch B."/>
            <person name="Kono T."/>
            <person name="Mallez S."/>
            <person name="Zhang Y."/>
            <person name="Obille A."/>
            <person name="Becker A."/>
            <person name="Abrahante J.E."/>
            <person name="Garbe J."/>
            <person name="Badalamenti J.P."/>
            <person name="Herman A."/>
            <person name="Mangelson H."/>
            <person name="Liachko I."/>
            <person name="Sullivan S."/>
            <person name="Sone E.D."/>
            <person name="Koren S."/>
            <person name="Silverstein K.A.T."/>
            <person name="Beckman K.B."/>
            <person name="Gohl D.M."/>
        </authorList>
    </citation>
    <scope>NUCLEOTIDE SEQUENCE</scope>
    <source>
        <strain evidence="1">Duluth1</strain>
        <tissue evidence="1">Whole animal</tissue>
    </source>
</reference>